<proteinExistence type="predicted"/>
<evidence type="ECO:0000313" key="1">
    <source>
        <dbReference type="EMBL" id="KAG0409708.1"/>
    </source>
</evidence>
<comment type="caution">
    <text evidence="1">The sequence shown here is derived from an EMBL/GenBank/DDBJ whole genome shotgun (WGS) entry which is preliminary data.</text>
</comment>
<name>A0AC60NRH6_IXOPE</name>
<sequence length="336" mass="35673">MNHVWLATLRTPEAKERLVNTKKLCIKNLRCVVVDPCSTEERLPLHWVPFPVHDDAGSKLFKPYGKVIEVSREKWRVEGFEAVGSTTGIVRMTDKSGVTPDGIPEQRRLQGGNVLIVFPGRAPVCLRCKRAEHRSATVVCQSACRASALVTTGKTAGTSTAVGAVPPTACSPMSEKAPLEGVVVMDEATDSPKRDLEDTPPSPGRALNPNTWFGMEKNKRGHSKAVPYTATRTNGRPSTASARAAWGSGTAAAALPAPASAASAAAAPDVSIQRWTGPSRGACIVQESGVGVECGRVESRAWALVLAAWWGTVHAAVMRLPGPRRDCNQVNAGGDL</sequence>
<dbReference type="Proteomes" id="UP000805193">
    <property type="component" value="Unassembled WGS sequence"/>
</dbReference>
<reference evidence="1 2" key="1">
    <citation type="journal article" date="2020" name="Cell">
        <title>Large-Scale Comparative Analyses of Tick Genomes Elucidate Their Genetic Diversity and Vector Capacities.</title>
        <authorList>
            <consortium name="Tick Genome and Microbiome Consortium (TIGMIC)"/>
            <person name="Jia N."/>
            <person name="Wang J."/>
            <person name="Shi W."/>
            <person name="Du L."/>
            <person name="Sun Y."/>
            <person name="Zhan W."/>
            <person name="Jiang J.F."/>
            <person name="Wang Q."/>
            <person name="Zhang B."/>
            <person name="Ji P."/>
            <person name="Bell-Sakyi L."/>
            <person name="Cui X.M."/>
            <person name="Yuan T.T."/>
            <person name="Jiang B.G."/>
            <person name="Yang W.F."/>
            <person name="Lam T.T."/>
            <person name="Chang Q.C."/>
            <person name="Ding S.J."/>
            <person name="Wang X.J."/>
            <person name="Zhu J.G."/>
            <person name="Ruan X.D."/>
            <person name="Zhao L."/>
            <person name="Wei J.T."/>
            <person name="Ye R.Z."/>
            <person name="Que T.C."/>
            <person name="Du C.H."/>
            <person name="Zhou Y.H."/>
            <person name="Cheng J.X."/>
            <person name="Dai P.F."/>
            <person name="Guo W.B."/>
            <person name="Han X.H."/>
            <person name="Huang E.J."/>
            <person name="Li L.F."/>
            <person name="Wei W."/>
            <person name="Gao Y.C."/>
            <person name="Liu J.Z."/>
            <person name="Shao H.Z."/>
            <person name="Wang X."/>
            <person name="Wang C.C."/>
            <person name="Yang T.C."/>
            <person name="Huo Q.B."/>
            <person name="Li W."/>
            <person name="Chen H.Y."/>
            <person name="Chen S.E."/>
            <person name="Zhou L.G."/>
            <person name="Ni X.B."/>
            <person name="Tian J.H."/>
            <person name="Sheng Y."/>
            <person name="Liu T."/>
            <person name="Pan Y.S."/>
            <person name="Xia L.Y."/>
            <person name="Li J."/>
            <person name="Zhao F."/>
            <person name="Cao W.C."/>
        </authorList>
    </citation>
    <scope>NUCLEOTIDE SEQUENCE [LARGE SCALE GENOMIC DNA]</scope>
    <source>
        <strain evidence="1">Iper-2018</strain>
    </source>
</reference>
<accession>A0AC60NRH6</accession>
<protein>
    <submittedName>
        <fullName evidence="1">Uncharacterized protein</fullName>
    </submittedName>
</protein>
<gene>
    <name evidence="1" type="ORF">HPB47_013180</name>
</gene>
<evidence type="ECO:0000313" key="2">
    <source>
        <dbReference type="Proteomes" id="UP000805193"/>
    </source>
</evidence>
<dbReference type="EMBL" id="JABSTQ010011602">
    <property type="protein sequence ID" value="KAG0409708.1"/>
    <property type="molecule type" value="Genomic_DNA"/>
</dbReference>
<organism evidence="1 2">
    <name type="scientific">Ixodes persulcatus</name>
    <name type="common">Taiga tick</name>
    <dbReference type="NCBI Taxonomy" id="34615"/>
    <lineage>
        <taxon>Eukaryota</taxon>
        <taxon>Metazoa</taxon>
        <taxon>Ecdysozoa</taxon>
        <taxon>Arthropoda</taxon>
        <taxon>Chelicerata</taxon>
        <taxon>Arachnida</taxon>
        <taxon>Acari</taxon>
        <taxon>Parasitiformes</taxon>
        <taxon>Ixodida</taxon>
        <taxon>Ixodoidea</taxon>
        <taxon>Ixodidae</taxon>
        <taxon>Ixodinae</taxon>
        <taxon>Ixodes</taxon>
    </lineage>
</organism>
<keyword evidence="2" id="KW-1185">Reference proteome</keyword>